<keyword evidence="5 9" id="KW-1133">Transmembrane helix</keyword>
<evidence type="ECO:0000256" key="1">
    <source>
        <dbReference type="ARBA" id="ARBA00004141"/>
    </source>
</evidence>
<dbReference type="PANTHER" id="PTHR32261:SF4">
    <property type="entry name" value="CALCIUM HOMEOSTASIS MODULATOR PROTEIN 6"/>
    <property type="match status" value="1"/>
</dbReference>
<comment type="subcellular location">
    <subcellularLocation>
        <location evidence="1">Membrane</location>
        <topology evidence="1">Multi-pass membrane protein</topology>
    </subcellularLocation>
</comment>
<keyword evidence="3" id="KW-0813">Transport</keyword>
<keyword evidence="4 9" id="KW-0812">Transmembrane</keyword>
<comment type="caution">
    <text evidence="10">The sequence shown here is derived from an EMBL/GenBank/DDBJ whole genome shotgun (WGS) entry which is preliminary data.</text>
</comment>
<dbReference type="EMBL" id="JAHUTI010073525">
    <property type="protein sequence ID" value="MED6256201.1"/>
    <property type="molecule type" value="Genomic_DNA"/>
</dbReference>
<evidence type="ECO:0000313" key="11">
    <source>
        <dbReference type="Proteomes" id="UP001345963"/>
    </source>
</evidence>
<keyword evidence="8" id="KW-0407">Ion channel</keyword>
<evidence type="ECO:0000256" key="7">
    <source>
        <dbReference type="ARBA" id="ARBA00023136"/>
    </source>
</evidence>
<evidence type="ECO:0000256" key="8">
    <source>
        <dbReference type="ARBA" id="ARBA00023303"/>
    </source>
</evidence>
<gene>
    <name evidence="10" type="ORF">ATANTOWER_021738</name>
</gene>
<name>A0ABU7C1Y6_9TELE</name>
<evidence type="ECO:0000256" key="6">
    <source>
        <dbReference type="ARBA" id="ARBA00023065"/>
    </source>
</evidence>
<keyword evidence="7 9" id="KW-0472">Membrane</keyword>
<keyword evidence="6" id="KW-0406">Ion transport</keyword>
<protein>
    <submittedName>
        <fullName evidence="10">Uncharacterized protein</fullName>
    </submittedName>
</protein>
<dbReference type="Proteomes" id="UP001345963">
    <property type="component" value="Unassembled WGS sequence"/>
</dbReference>
<evidence type="ECO:0000256" key="5">
    <source>
        <dbReference type="ARBA" id="ARBA00022989"/>
    </source>
</evidence>
<keyword evidence="11" id="KW-1185">Reference proteome</keyword>
<feature type="transmembrane region" description="Helical" evidence="9">
    <location>
        <begin position="152"/>
        <end position="172"/>
    </location>
</feature>
<evidence type="ECO:0000256" key="9">
    <source>
        <dbReference type="SAM" id="Phobius"/>
    </source>
</evidence>
<feature type="transmembrane region" description="Helical" evidence="9">
    <location>
        <begin position="84"/>
        <end position="106"/>
    </location>
</feature>
<evidence type="ECO:0000256" key="4">
    <source>
        <dbReference type="ARBA" id="ARBA00022692"/>
    </source>
</evidence>
<reference evidence="10 11" key="1">
    <citation type="submission" date="2021-07" db="EMBL/GenBank/DDBJ databases">
        <authorList>
            <person name="Palmer J.M."/>
        </authorList>
    </citation>
    <scope>NUCLEOTIDE SEQUENCE [LARGE SCALE GENOMIC DNA]</scope>
    <source>
        <strain evidence="10 11">AT_MEX2019</strain>
        <tissue evidence="10">Muscle</tissue>
    </source>
</reference>
<organism evidence="10 11">
    <name type="scientific">Ataeniobius toweri</name>
    <dbReference type="NCBI Taxonomy" id="208326"/>
    <lineage>
        <taxon>Eukaryota</taxon>
        <taxon>Metazoa</taxon>
        <taxon>Chordata</taxon>
        <taxon>Craniata</taxon>
        <taxon>Vertebrata</taxon>
        <taxon>Euteleostomi</taxon>
        <taxon>Actinopterygii</taxon>
        <taxon>Neopterygii</taxon>
        <taxon>Teleostei</taxon>
        <taxon>Neoteleostei</taxon>
        <taxon>Acanthomorphata</taxon>
        <taxon>Ovalentaria</taxon>
        <taxon>Atherinomorphae</taxon>
        <taxon>Cyprinodontiformes</taxon>
        <taxon>Goodeidae</taxon>
        <taxon>Ataeniobius</taxon>
    </lineage>
</organism>
<evidence type="ECO:0000256" key="2">
    <source>
        <dbReference type="ARBA" id="ARBA00008497"/>
    </source>
</evidence>
<evidence type="ECO:0000313" key="10">
    <source>
        <dbReference type="EMBL" id="MED6256201.1"/>
    </source>
</evidence>
<proteinExistence type="inferred from homology"/>
<dbReference type="PANTHER" id="PTHR32261">
    <property type="entry name" value="CALCIUM HOMEOSTASIS MODULATOR PROTEIN"/>
    <property type="match status" value="1"/>
</dbReference>
<comment type="similarity">
    <text evidence="2">Belongs to the CALHM family.</text>
</comment>
<dbReference type="InterPro" id="IPR029569">
    <property type="entry name" value="CALHM"/>
</dbReference>
<feature type="transmembrane region" description="Helical" evidence="9">
    <location>
        <begin position="52"/>
        <end position="72"/>
    </location>
</feature>
<dbReference type="Pfam" id="PF14798">
    <property type="entry name" value="Ca_hom_mod"/>
    <property type="match status" value="1"/>
</dbReference>
<accession>A0ABU7C1Y6</accession>
<evidence type="ECO:0000256" key="3">
    <source>
        <dbReference type="ARBA" id="ARBA00022448"/>
    </source>
</evidence>
<sequence length="203" mass="23073">MTTKNNWLSVIDIFKNSPLVINSCLGLIQICLEKIVEVEFACPCDSSWNKEYTLLVFIVPPIVFLLLSSAICHCKSSKSSCKGLSNSLVPAMMWLIIVFIDGRYYACLMTNWSGSYEMINNAAPQKWCKSEDSSKESLAKTRQWYSRSQYTGFWMGLGLTLFYLMCLFCWWCSSSSQPKKDDQGTLGMIPISDVNETVRIELN</sequence>